<dbReference type="GO" id="GO:0016491">
    <property type="term" value="F:oxidoreductase activity"/>
    <property type="evidence" value="ECO:0007669"/>
    <property type="project" value="UniProtKB-KW"/>
</dbReference>
<comment type="similarity">
    <text evidence="2">Belongs to the oxygen-dependent FAD-linked oxidoreductase family.</text>
</comment>
<dbReference type="Gene3D" id="3.30.43.10">
    <property type="entry name" value="Uridine Diphospho-n-acetylenolpyruvylglucosamine Reductase, domain 2"/>
    <property type="match status" value="1"/>
</dbReference>
<evidence type="ECO:0000256" key="1">
    <source>
        <dbReference type="ARBA" id="ARBA00001974"/>
    </source>
</evidence>
<dbReference type="InterPro" id="IPR012951">
    <property type="entry name" value="BBE"/>
</dbReference>
<dbReference type="InterPro" id="IPR050416">
    <property type="entry name" value="FAD-linked_Oxidoreductase"/>
</dbReference>
<evidence type="ECO:0000256" key="2">
    <source>
        <dbReference type="ARBA" id="ARBA00005466"/>
    </source>
</evidence>
<dbReference type="AlphaFoldDB" id="A0A6I3M8X1"/>
<dbReference type="InterPro" id="IPR016169">
    <property type="entry name" value="FAD-bd_PCMH_sub2"/>
</dbReference>
<comment type="cofactor">
    <cofactor evidence="1">
        <name>FAD</name>
        <dbReference type="ChEBI" id="CHEBI:57692"/>
    </cofactor>
</comment>
<dbReference type="Gene3D" id="3.40.462.20">
    <property type="match status" value="1"/>
</dbReference>
<evidence type="ECO:0000256" key="5">
    <source>
        <dbReference type="ARBA" id="ARBA00023002"/>
    </source>
</evidence>
<evidence type="ECO:0000313" key="7">
    <source>
        <dbReference type="EMBL" id="MTH67013.1"/>
    </source>
</evidence>
<dbReference type="GO" id="GO:0071949">
    <property type="term" value="F:FAD binding"/>
    <property type="evidence" value="ECO:0007669"/>
    <property type="project" value="InterPro"/>
</dbReference>
<keyword evidence="8" id="KW-1185">Reference proteome</keyword>
<dbReference type="InterPro" id="IPR006094">
    <property type="entry name" value="Oxid_FAD_bind_N"/>
</dbReference>
<keyword evidence="3" id="KW-0285">Flavoprotein</keyword>
<feature type="domain" description="FAD-binding PCMH-type" evidence="6">
    <location>
        <begin position="41"/>
        <end position="211"/>
    </location>
</feature>
<dbReference type="Pfam" id="PF08031">
    <property type="entry name" value="BBE"/>
    <property type="match status" value="1"/>
</dbReference>
<dbReference type="Gene3D" id="3.30.465.10">
    <property type="match status" value="1"/>
</dbReference>
<organism evidence="7 8">
    <name type="scientific">Agromyces bracchium</name>
    <dbReference type="NCBI Taxonomy" id="88376"/>
    <lineage>
        <taxon>Bacteria</taxon>
        <taxon>Bacillati</taxon>
        <taxon>Actinomycetota</taxon>
        <taxon>Actinomycetes</taxon>
        <taxon>Micrococcales</taxon>
        <taxon>Microbacteriaceae</taxon>
        <taxon>Agromyces</taxon>
    </lineage>
</organism>
<evidence type="ECO:0000313" key="8">
    <source>
        <dbReference type="Proteomes" id="UP000433071"/>
    </source>
</evidence>
<dbReference type="PANTHER" id="PTHR42973">
    <property type="entry name" value="BINDING OXIDOREDUCTASE, PUTATIVE (AFU_ORTHOLOGUE AFUA_1G17690)-RELATED"/>
    <property type="match status" value="1"/>
</dbReference>
<evidence type="ECO:0000259" key="6">
    <source>
        <dbReference type="PROSITE" id="PS51387"/>
    </source>
</evidence>
<dbReference type="SUPFAM" id="SSF56176">
    <property type="entry name" value="FAD-binding/transporter-associated domain-like"/>
    <property type="match status" value="1"/>
</dbReference>
<dbReference type="OrthoDB" id="9775082at2"/>
<keyword evidence="4" id="KW-0274">FAD</keyword>
<dbReference type="PROSITE" id="PS51387">
    <property type="entry name" value="FAD_PCMH"/>
    <property type="match status" value="1"/>
</dbReference>
<dbReference type="InterPro" id="IPR016166">
    <property type="entry name" value="FAD-bd_PCMH"/>
</dbReference>
<name>A0A6I3M8X1_9MICO</name>
<dbReference type="Pfam" id="PF01565">
    <property type="entry name" value="FAD_binding_4"/>
    <property type="match status" value="1"/>
</dbReference>
<dbReference type="InterPro" id="IPR036318">
    <property type="entry name" value="FAD-bd_PCMH-like_sf"/>
</dbReference>
<comment type="caution">
    <text evidence="7">The sequence shown here is derived from an EMBL/GenBank/DDBJ whole genome shotgun (WGS) entry which is preliminary data.</text>
</comment>
<proteinExistence type="inferred from homology"/>
<protein>
    <submittedName>
        <fullName evidence="7">FAD-binding protein</fullName>
    </submittedName>
</protein>
<dbReference type="InterPro" id="IPR016167">
    <property type="entry name" value="FAD-bd_PCMH_sub1"/>
</dbReference>
<dbReference type="Proteomes" id="UP000433071">
    <property type="component" value="Unassembled WGS sequence"/>
</dbReference>
<keyword evidence="5" id="KW-0560">Oxidoreductase</keyword>
<accession>A0A6I3M8X1</accession>
<evidence type="ECO:0000256" key="4">
    <source>
        <dbReference type="ARBA" id="ARBA00022827"/>
    </source>
</evidence>
<sequence>MSGTTAMALPAMGLDDLLHGDVVRPGDAEYETARRVWNGSIDRRPGAVARCADEHDVVACVDAAAREGLHPAVRGGGHSFPGASTCDDDLVIDLRRMRRIEVDPDRRVARVGAGALLGELDAATLAHGLSVPAGIVSHTGVAGLALGGGLGWQQRRHGLTIDHLRAATLVTADGHLVHASEDSEPELLWGLRGGGGNFGVVTEFEFDLHPMRPAVTAGAVFWPLDAAPEVIERYREWAAGATDEVTSILVLRRMPPLEGVPAEFVGTLVIAVVACHSGPPEVAEVDLAALRSCANPMIDLIGPTSFLQHQTFFDASYPHGWHYSVKACDIGALDDDVIGLLLAAAEGIRSPRSSIVVWQMGGAVARLGSGSAFRGRDAAFTLNINGNTETASGFADERAWARRLWEDLRPHHAGVYVNFLMDEGADRVRDAYGPDVYERLLALKRRVDPENRFRRNQNIDPDGSASA</sequence>
<dbReference type="PANTHER" id="PTHR42973:SF39">
    <property type="entry name" value="FAD-BINDING PCMH-TYPE DOMAIN-CONTAINING PROTEIN"/>
    <property type="match status" value="1"/>
</dbReference>
<gene>
    <name evidence="7" type="ORF">GJ743_01335</name>
</gene>
<dbReference type="RefSeq" id="WP_155050143.1">
    <property type="nucleotide sequence ID" value="NZ_BAAAIB010000003.1"/>
</dbReference>
<evidence type="ECO:0000256" key="3">
    <source>
        <dbReference type="ARBA" id="ARBA00022630"/>
    </source>
</evidence>
<dbReference type="EMBL" id="WMLB01000006">
    <property type="protein sequence ID" value="MTH67013.1"/>
    <property type="molecule type" value="Genomic_DNA"/>
</dbReference>
<reference evidence="7 8" key="1">
    <citation type="submission" date="2019-11" db="EMBL/GenBank/DDBJ databases">
        <title>Agromyces kandeliae sp. nov., isolated from mangrove soil.</title>
        <authorList>
            <person name="Wang R."/>
        </authorList>
    </citation>
    <scope>NUCLEOTIDE SEQUENCE [LARGE SCALE GENOMIC DNA]</scope>
    <source>
        <strain evidence="7 8">JCM 11433</strain>
    </source>
</reference>